<dbReference type="PROSITE" id="PS51257">
    <property type="entry name" value="PROKAR_LIPOPROTEIN"/>
    <property type="match status" value="1"/>
</dbReference>
<dbReference type="Proteomes" id="UP000321514">
    <property type="component" value="Unassembled WGS sequence"/>
</dbReference>
<accession>A0A511SVC6</accession>
<dbReference type="RefSeq" id="WP_074948881.1">
    <property type="nucleotide sequence ID" value="NZ_BJXR01000012.1"/>
</dbReference>
<evidence type="ECO:0000313" key="5">
    <source>
        <dbReference type="Proteomes" id="UP000183760"/>
    </source>
</evidence>
<reference evidence="4 5" key="1">
    <citation type="submission" date="2016-10" db="EMBL/GenBank/DDBJ databases">
        <authorList>
            <person name="Varghese N."/>
            <person name="Submissions S."/>
        </authorList>
    </citation>
    <scope>NUCLEOTIDE SEQUENCE [LARGE SCALE GENOMIC DNA]</scope>
    <source>
        <strain evidence="4 5">DSM 16525</strain>
    </source>
</reference>
<protein>
    <recommendedName>
        <fullName evidence="7">Lipoprotein</fullName>
    </recommendedName>
</protein>
<sequence>MRRLNLIATPSLVVALCALLASGCGGSPGPDVEPSTGEPQSGGLEGAPGTDEGEAPGADSDDPFHPLNAGKVTLCHIPPGNPDNAHSITVGLAAVKAHVKHGDTLGACGGEPDAGTGGEPDAGTGGEPDAGTGGEPDAGSCAPVEAPCGEGAACCSGLACSTDGYCEPIIG</sequence>
<gene>
    <name evidence="3" type="ORF">MFU01_08770</name>
    <name evidence="4" type="ORF">SAMN05443572_101613</name>
</gene>
<keyword evidence="2" id="KW-0732">Signal</keyword>
<evidence type="ECO:0008006" key="7">
    <source>
        <dbReference type="Google" id="ProtNLM"/>
    </source>
</evidence>
<evidence type="ECO:0000313" key="4">
    <source>
        <dbReference type="EMBL" id="SES93318.1"/>
    </source>
</evidence>
<dbReference type="STRING" id="1334629.MFUL124B02_03995"/>
<feature type="chain" id="PRO_5022807827" description="Lipoprotein" evidence="2">
    <location>
        <begin position="27"/>
        <end position="171"/>
    </location>
</feature>
<comment type="caution">
    <text evidence="3">The sequence shown here is derived from an EMBL/GenBank/DDBJ whole genome shotgun (WGS) entry which is preliminary data.</text>
</comment>
<organism evidence="3 6">
    <name type="scientific">Myxococcus fulvus</name>
    <dbReference type="NCBI Taxonomy" id="33"/>
    <lineage>
        <taxon>Bacteria</taxon>
        <taxon>Pseudomonadati</taxon>
        <taxon>Myxococcota</taxon>
        <taxon>Myxococcia</taxon>
        <taxon>Myxococcales</taxon>
        <taxon>Cystobacterineae</taxon>
        <taxon>Myxococcaceae</taxon>
        <taxon>Myxococcus</taxon>
    </lineage>
</organism>
<feature type="region of interest" description="Disordered" evidence="1">
    <location>
        <begin position="104"/>
        <end position="139"/>
    </location>
</feature>
<evidence type="ECO:0000313" key="3">
    <source>
        <dbReference type="EMBL" id="GEN05840.1"/>
    </source>
</evidence>
<feature type="region of interest" description="Disordered" evidence="1">
    <location>
        <begin position="26"/>
        <end position="80"/>
    </location>
</feature>
<evidence type="ECO:0000313" key="6">
    <source>
        <dbReference type="Proteomes" id="UP000321514"/>
    </source>
</evidence>
<dbReference type="OrthoDB" id="5383412at2"/>
<evidence type="ECO:0000256" key="1">
    <source>
        <dbReference type="SAM" id="MobiDB-lite"/>
    </source>
</evidence>
<evidence type="ECO:0000256" key="2">
    <source>
        <dbReference type="SAM" id="SignalP"/>
    </source>
</evidence>
<dbReference type="EMBL" id="BJXR01000012">
    <property type="protein sequence ID" value="GEN05840.1"/>
    <property type="molecule type" value="Genomic_DNA"/>
</dbReference>
<feature type="compositionally biased region" description="Gly residues" evidence="1">
    <location>
        <begin position="115"/>
        <end position="136"/>
    </location>
</feature>
<reference evidence="3 6" key="2">
    <citation type="submission" date="2019-07" db="EMBL/GenBank/DDBJ databases">
        <title>Whole genome shotgun sequence of Myxococcus fulvus NBRC 100333.</title>
        <authorList>
            <person name="Hosoyama A."/>
            <person name="Uohara A."/>
            <person name="Ohji S."/>
            <person name="Ichikawa N."/>
        </authorList>
    </citation>
    <scope>NUCLEOTIDE SEQUENCE [LARGE SCALE GENOMIC DNA]</scope>
    <source>
        <strain evidence="3 6">NBRC 100333</strain>
    </source>
</reference>
<dbReference type="AlphaFoldDB" id="A0A511SVC6"/>
<proteinExistence type="predicted"/>
<name>A0A511SVC6_MYXFU</name>
<dbReference type="EMBL" id="FOIB01000001">
    <property type="protein sequence ID" value="SES93318.1"/>
    <property type="molecule type" value="Genomic_DNA"/>
</dbReference>
<keyword evidence="5" id="KW-1185">Reference proteome</keyword>
<dbReference type="Proteomes" id="UP000183760">
    <property type="component" value="Unassembled WGS sequence"/>
</dbReference>
<feature type="signal peptide" evidence="2">
    <location>
        <begin position="1"/>
        <end position="26"/>
    </location>
</feature>